<evidence type="ECO:0000313" key="1">
    <source>
        <dbReference type="EMBL" id="GAA5139553.1"/>
    </source>
</evidence>
<accession>A0ABP9P2C7</accession>
<dbReference type="EMBL" id="BAABIA010000004">
    <property type="protein sequence ID" value="GAA5139553.1"/>
    <property type="molecule type" value="Genomic_DNA"/>
</dbReference>
<keyword evidence="2" id="KW-1185">Reference proteome</keyword>
<dbReference type="Proteomes" id="UP001499852">
    <property type="component" value="Unassembled WGS sequence"/>
</dbReference>
<reference evidence="2" key="1">
    <citation type="journal article" date="2019" name="Int. J. Syst. Evol. Microbiol.">
        <title>The Global Catalogue of Microorganisms (GCM) 10K type strain sequencing project: providing services to taxonomists for standard genome sequencing and annotation.</title>
        <authorList>
            <consortium name="The Broad Institute Genomics Platform"/>
            <consortium name="The Broad Institute Genome Sequencing Center for Infectious Disease"/>
            <person name="Wu L."/>
            <person name="Ma J."/>
        </authorList>
    </citation>
    <scope>NUCLEOTIDE SEQUENCE [LARGE SCALE GENOMIC DNA]</scope>
    <source>
        <strain evidence="2">JCM 18053</strain>
    </source>
</reference>
<sequence>MWTDGNPEAAKRQLSELVELHKAVSETPAYENALVSADCELKLYNSIVPGLISGHLSPDEARSLLASIASNRFSKSSLITMLNTSAPDSKQARALVAELQSGKPVNLIEASNALLLEQDANLLLGPTPDRLGEFLDNPNAARAFQYHALTAVFLDVAGVIAAYASAGGNLHADDAAVAAGLLEKVPKLINAPGLLSNRSISVSIVVDYLSKWRNGSFVK</sequence>
<protein>
    <submittedName>
        <fullName evidence="1">Uncharacterized protein</fullName>
    </submittedName>
</protein>
<gene>
    <name evidence="1" type="ORF">GCM10023213_20390</name>
</gene>
<proteinExistence type="predicted"/>
<name>A0ABP9P2C7_9BACT</name>
<organism evidence="1 2">
    <name type="scientific">Prosthecobacter algae</name>
    <dbReference type="NCBI Taxonomy" id="1144682"/>
    <lineage>
        <taxon>Bacteria</taxon>
        <taxon>Pseudomonadati</taxon>
        <taxon>Verrucomicrobiota</taxon>
        <taxon>Verrucomicrobiia</taxon>
        <taxon>Verrucomicrobiales</taxon>
        <taxon>Verrucomicrobiaceae</taxon>
        <taxon>Prosthecobacter</taxon>
    </lineage>
</organism>
<comment type="caution">
    <text evidence="1">The sequence shown here is derived from an EMBL/GenBank/DDBJ whole genome shotgun (WGS) entry which is preliminary data.</text>
</comment>
<evidence type="ECO:0000313" key="2">
    <source>
        <dbReference type="Proteomes" id="UP001499852"/>
    </source>
</evidence>